<name>A0A164MGF1_9AGAM</name>
<evidence type="ECO:0000313" key="1">
    <source>
        <dbReference type="EMBL" id="KZS86687.1"/>
    </source>
</evidence>
<evidence type="ECO:0008006" key="3">
    <source>
        <dbReference type="Google" id="ProtNLM"/>
    </source>
</evidence>
<dbReference type="EMBL" id="KV419474">
    <property type="protein sequence ID" value="KZS86687.1"/>
    <property type="molecule type" value="Genomic_DNA"/>
</dbReference>
<protein>
    <recommendedName>
        <fullName evidence="3">F-box domain-containing protein</fullName>
    </recommendedName>
</protein>
<sequence length="224" mass="26125">MPSWTDIVEDILYIVYCEVMDDSQDSTGFSTWKWVVLLAVLTWLRSKRWREIGMRAARLWSHVLMADDVVFPRVKTITFHSGPPSVENSYTLQQAIGRVSVNPRVVPNLRNLHFEFPPDNDIPFVFVPALVADLIFHYDRAREVVVKNLGPSGNEVTDFWIHIQKTMYRSVPRLRVLEFWNCERVAAAEMCEMTWMPNLRKFYWNGEKVGIVWTDCGYNIVLPA</sequence>
<proteinExistence type="predicted"/>
<evidence type="ECO:0000313" key="2">
    <source>
        <dbReference type="Proteomes" id="UP000076722"/>
    </source>
</evidence>
<reference evidence="1 2" key="1">
    <citation type="journal article" date="2016" name="Mol. Biol. Evol.">
        <title>Comparative Genomics of Early-Diverging Mushroom-Forming Fungi Provides Insights into the Origins of Lignocellulose Decay Capabilities.</title>
        <authorList>
            <person name="Nagy L.G."/>
            <person name="Riley R."/>
            <person name="Tritt A."/>
            <person name="Adam C."/>
            <person name="Daum C."/>
            <person name="Floudas D."/>
            <person name="Sun H."/>
            <person name="Yadav J.S."/>
            <person name="Pangilinan J."/>
            <person name="Larsson K.H."/>
            <person name="Matsuura K."/>
            <person name="Barry K."/>
            <person name="Labutti K."/>
            <person name="Kuo R."/>
            <person name="Ohm R.A."/>
            <person name="Bhattacharya S.S."/>
            <person name="Shirouzu T."/>
            <person name="Yoshinaga Y."/>
            <person name="Martin F.M."/>
            <person name="Grigoriev I.V."/>
            <person name="Hibbett D.S."/>
        </authorList>
    </citation>
    <scope>NUCLEOTIDE SEQUENCE [LARGE SCALE GENOMIC DNA]</scope>
    <source>
        <strain evidence="1 2">HHB9708</strain>
    </source>
</reference>
<dbReference type="AlphaFoldDB" id="A0A164MGF1"/>
<gene>
    <name evidence="1" type="ORF">SISNIDRAFT_471587</name>
</gene>
<dbReference type="Proteomes" id="UP000076722">
    <property type="component" value="Unassembled WGS sequence"/>
</dbReference>
<keyword evidence="2" id="KW-1185">Reference proteome</keyword>
<organism evidence="1 2">
    <name type="scientific">Sistotremastrum niveocremeum HHB9708</name>
    <dbReference type="NCBI Taxonomy" id="1314777"/>
    <lineage>
        <taxon>Eukaryota</taxon>
        <taxon>Fungi</taxon>
        <taxon>Dikarya</taxon>
        <taxon>Basidiomycota</taxon>
        <taxon>Agaricomycotina</taxon>
        <taxon>Agaricomycetes</taxon>
        <taxon>Sistotremastrales</taxon>
        <taxon>Sistotremastraceae</taxon>
        <taxon>Sertulicium</taxon>
        <taxon>Sertulicium niveocremeum</taxon>
    </lineage>
</organism>
<accession>A0A164MGF1</accession>